<keyword evidence="13" id="KW-1185">Reference proteome</keyword>
<dbReference type="Gene3D" id="2.60.120.260">
    <property type="entry name" value="Galactose-binding domain-like"/>
    <property type="match status" value="1"/>
</dbReference>
<evidence type="ECO:0000256" key="2">
    <source>
        <dbReference type="ARBA" id="ARBA00022651"/>
    </source>
</evidence>
<dbReference type="InterPro" id="IPR005084">
    <property type="entry name" value="CBM6"/>
</dbReference>
<evidence type="ECO:0000256" key="3">
    <source>
        <dbReference type="ARBA" id="ARBA00022729"/>
    </source>
</evidence>
<protein>
    <submittedName>
        <fullName evidence="12">Carbohydrate-binding protein</fullName>
    </submittedName>
</protein>
<dbReference type="InterPro" id="IPR008979">
    <property type="entry name" value="Galactose-bd-like_sf"/>
</dbReference>
<name>A0A2S9JNX7_9SPHI</name>
<dbReference type="EMBL" id="PVBS01000002">
    <property type="protein sequence ID" value="PRD54853.1"/>
    <property type="molecule type" value="Genomic_DNA"/>
</dbReference>
<dbReference type="PROSITE" id="PS51175">
    <property type="entry name" value="CBM6"/>
    <property type="match status" value="1"/>
</dbReference>
<dbReference type="InterPro" id="IPR006584">
    <property type="entry name" value="Cellulose-bd_IV"/>
</dbReference>
<accession>A0A2S9JNX7</accession>
<dbReference type="Pfam" id="PF03422">
    <property type="entry name" value="CBM_6"/>
    <property type="match status" value="1"/>
</dbReference>
<dbReference type="SUPFAM" id="SSF75005">
    <property type="entry name" value="Arabinanase/levansucrase/invertase"/>
    <property type="match status" value="1"/>
</dbReference>
<dbReference type="Gene3D" id="2.115.10.20">
    <property type="entry name" value="Glycosyl hydrolase domain, family 43"/>
    <property type="match status" value="1"/>
</dbReference>
<evidence type="ECO:0000256" key="1">
    <source>
        <dbReference type="ARBA" id="ARBA00009865"/>
    </source>
</evidence>
<keyword evidence="6 9" id="KW-0326">Glycosidase</keyword>
<dbReference type="GO" id="GO:0030246">
    <property type="term" value="F:carbohydrate binding"/>
    <property type="evidence" value="ECO:0007669"/>
    <property type="project" value="InterPro"/>
</dbReference>
<dbReference type="InterPro" id="IPR052176">
    <property type="entry name" value="Glycosyl_Hydrlase_43_Enz"/>
</dbReference>
<evidence type="ECO:0000256" key="5">
    <source>
        <dbReference type="ARBA" id="ARBA00023277"/>
    </source>
</evidence>
<evidence type="ECO:0000256" key="10">
    <source>
        <dbReference type="SAM" id="SignalP"/>
    </source>
</evidence>
<evidence type="ECO:0000313" key="13">
    <source>
        <dbReference type="Proteomes" id="UP000238642"/>
    </source>
</evidence>
<dbReference type="Proteomes" id="UP000238642">
    <property type="component" value="Unassembled WGS sequence"/>
</dbReference>
<dbReference type="InterPro" id="IPR023296">
    <property type="entry name" value="Glyco_hydro_beta-prop_sf"/>
</dbReference>
<dbReference type="CDD" id="cd04084">
    <property type="entry name" value="CBM6_xylanase-like"/>
    <property type="match status" value="1"/>
</dbReference>
<dbReference type="Pfam" id="PF04616">
    <property type="entry name" value="Glyco_hydro_43"/>
    <property type="match status" value="1"/>
</dbReference>
<comment type="similarity">
    <text evidence="1 9">Belongs to the glycosyl hydrolase 43 family.</text>
</comment>
<dbReference type="GO" id="GO:0004553">
    <property type="term" value="F:hydrolase activity, hydrolyzing O-glycosyl compounds"/>
    <property type="evidence" value="ECO:0007669"/>
    <property type="project" value="InterPro"/>
</dbReference>
<evidence type="ECO:0000256" key="8">
    <source>
        <dbReference type="PIRSR" id="PIRSR606710-2"/>
    </source>
</evidence>
<organism evidence="12 13">
    <name type="scientific">Sphingobacterium gobiense</name>
    <dbReference type="NCBI Taxonomy" id="1382456"/>
    <lineage>
        <taxon>Bacteria</taxon>
        <taxon>Pseudomonadati</taxon>
        <taxon>Bacteroidota</taxon>
        <taxon>Sphingobacteriia</taxon>
        <taxon>Sphingobacteriales</taxon>
        <taxon>Sphingobacteriaceae</taxon>
        <taxon>Sphingobacterium</taxon>
    </lineage>
</organism>
<keyword evidence="4 9" id="KW-0378">Hydrolase</keyword>
<feature type="active site" description="Proton acceptor" evidence="7">
    <location>
        <position position="35"/>
    </location>
</feature>
<dbReference type="GO" id="GO:0045493">
    <property type="term" value="P:xylan catabolic process"/>
    <property type="evidence" value="ECO:0007669"/>
    <property type="project" value="UniProtKB-KW"/>
</dbReference>
<keyword evidence="5" id="KW-0119">Carbohydrate metabolism</keyword>
<evidence type="ECO:0000256" key="6">
    <source>
        <dbReference type="ARBA" id="ARBA00023295"/>
    </source>
</evidence>
<keyword evidence="3 10" id="KW-0732">Signal</keyword>
<dbReference type="SMART" id="SM00606">
    <property type="entry name" value="CBD_IV"/>
    <property type="match status" value="1"/>
</dbReference>
<dbReference type="SUPFAM" id="SSF49785">
    <property type="entry name" value="Galactose-binding domain-like"/>
    <property type="match status" value="1"/>
</dbReference>
<feature type="site" description="Important for catalytic activity, responsible for pKa modulation of the active site Glu and correct orientation of both the proton donor and substrate" evidence="8">
    <location>
        <position position="151"/>
    </location>
</feature>
<evidence type="ECO:0000259" key="11">
    <source>
        <dbReference type="PROSITE" id="PS51175"/>
    </source>
</evidence>
<feature type="domain" description="CBM6" evidence="11">
    <location>
        <begin position="328"/>
        <end position="454"/>
    </location>
</feature>
<feature type="signal peptide" evidence="10">
    <location>
        <begin position="1"/>
        <end position="23"/>
    </location>
</feature>
<dbReference type="OrthoDB" id="9803461at2"/>
<dbReference type="PANTHER" id="PTHR43772:SF2">
    <property type="entry name" value="PUTATIVE (AFU_ORTHOLOGUE AFUA_2G04480)-RELATED"/>
    <property type="match status" value="1"/>
</dbReference>
<dbReference type="AlphaFoldDB" id="A0A2S9JNX7"/>
<evidence type="ECO:0000256" key="4">
    <source>
        <dbReference type="ARBA" id="ARBA00022801"/>
    </source>
</evidence>
<feature type="active site" description="Proton donor" evidence="7">
    <location>
        <position position="213"/>
    </location>
</feature>
<gene>
    <name evidence="12" type="ORF">C5749_14440</name>
</gene>
<comment type="caution">
    <text evidence="12">The sequence shown here is derived from an EMBL/GenBank/DDBJ whole genome shotgun (WGS) entry which is preliminary data.</text>
</comment>
<keyword evidence="2" id="KW-0858">Xylan degradation</keyword>
<feature type="chain" id="PRO_5015413491" evidence="10">
    <location>
        <begin position="24"/>
        <end position="460"/>
    </location>
</feature>
<evidence type="ECO:0000256" key="7">
    <source>
        <dbReference type="PIRSR" id="PIRSR606710-1"/>
    </source>
</evidence>
<dbReference type="InterPro" id="IPR006710">
    <property type="entry name" value="Glyco_hydro_43"/>
</dbReference>
<keyword evidence="2" id="KW-0624">Polysaccharide degradation</keyword>
<dbReference type="RefSeq" id="WP_105727069.1">
    <property type="nucleotide sequence ID" value="NZ_PVBS01000002.1"/>
</dbReference>
<sequence length="460" mass="51859">MITKRYFCLFLLIVLGGGHAVNAQNPIVQTMYTADPAPMVYNDKMYLYTSHDEDNSTWFVMNDWKLYTTEDMVNWTDYGVIASYKTFHWAKGDAWAIQVVERDDKFYLYAPITSAINNRPAIGVAVSDSPYGPFYDPLGHPLVQTKEGDIDPTVFIDDDGQAYLYWGNPFLYYTKLNEDMISLRDSITEVPMTSEAFGVREGNVEKRPTLYEEGPWLYKRKNLYYLLWAGGPIPEHLGYSTSESPVGPWKYGGTLMPTEGRSFTNHPGVINFKGKTYLFYHNGALPGGSGFTRSVAVEEIKFTKEGAITPLKMTKGITDPLKPLNPYQKTEAETIAWSEHVKAKQNAEVGVFVQAVQDGAYTSVKNVDFAAGASRFTARIGTTHNTGVTMEVRLDGIDGQLLTTIEVPRTGGDNRWVLVSSDIPKVWGKHDVYFVFKAKNKPGIIMYFDYWMFSKEDQDG</sequence>
<evidence type="ECO:0000256" key="9">
    <source>
        <dbReference type="RuleBase" id="RU361187"/>
    </source>
</evidence>
<dbReference type="CDD" id="cd18618">
    <property type="entry name" value="GH43_Xsa43E-like"/>
    <property type="match status" value="1"/>
</dbReference>
<proteinExistence type="inferred from homology"/>
<evidence type="ECO:0000313" key="12">
    <source>
        <dbReference type="EMBL" id="PRD54853.1"/>
    </source>
</evidence>
<dbReference type="PANTHER" id="PTHR43772">
    <property type="entry name" value="ENDO-1,4-BETA-XYLANASE"/>
    <property type="match status" value="1"/>
</dbReference>
<reference evidence="12 13" key="1">
    <citation type="submission" date="2018-02" db="EMBL/GenBank/DDBJ databases">
        <title>The draft genome of Sphingobacterium gobiense H7.</title>
        <authorList>
            <person name="Li L."/>
            <person name="Liu L."/>
            <person name="Zhang X."/>
            <person name="Wang T."/>
            <person name="Liang L."/>
        </authorList>
    </citation>
    <scope>NUCLEOTIDE SEQUENCE [LARGE SCALE GENOMIC DNA]</scope>
    <source>
        <strain evidence="12 13">ACCC 05757</strain>
    </source>
</reference>